<dbReference type="Proteomes" id="UP001152798">
    <property type="component" value="Chromosome 4"/>
</dbReference>
<evidence type="ECO:0000313" key="1">
    <source>
        <dbReference type="EMBL" id="CAH1400166.1"/>
    </source>
</evidence>
<name>A0A9P0MR93_NEZVI</name>
<protein>
    <submittedName>
        <fullName evidence="1">Uncharacterized protein</fullName>
    </submittedName>
</protein>
<accession>A0A9P0MR93</accession>
<dbReference type="AlphaFoldDB" id="A0A9P0MR93"/>
<keyword evidence="2" id="KW-1185">Reference proteome</keyword>
<sequence length="26" mass="3151">MNLDHYMCIFLRVLKTEILLIQKSEV</sequence>
<reference evidence="1" key="1">
    <citation type="submission" date="2022-01" db="EMBL/GenBank/DDBJ databases">
        <authorList>
            <person name="King R."/>
        </authorList>
    </citation>
    <scope>NUCLEOTIDE SEQUENCE</scope>
</reference>
<evidence type="ECO:0000313" key="2">
    <source>
        <dbReference type="Proteomes" id="UP001152798"/>
    </source>
</evidence>
<organism evidence="1 2">
    <name type="scientific">Nezara viridula</name>
    <name type="common">Southern green stink bug</name>
    <name type="synonym">Cimex viridulus</name>
    <dbReference type="NCBI Taxonomy" id="85310"/>
    <lineage>
        <taxon>Eukaryota</taxon>
        <taxon>Metazoa</taxon>
        <taxon>Ecdysozoa</taxon>
        <taxon>Arthropoda</taxon>
        <taxon>Hexapoda</taxon>
        <taxon>Insecta</taxon>
        <taxon>Pterygota</taxon>
        <taxon>Neoptera</taxon>
        <taxon>Paraneoptera</taxon>
        <taxon>Hemiptera</taxon>
        <taxon>Heteroptera</taxon>
        <taxon>Panheteroptera</taxon>
        <taxon>Pentatomomorpha</taxon>
        <taxon>Pentatomoidea</taxon>
        <taxon>Pentatomidae</taxon>
        <taxon>Pentatominae</taxon>
        <taxon>Nezara</taxon>
    </lineage>
</organism>
<proteinExistence type="predicted"/>
<dbReference type="EMBL" id="OV725080">
    <property type="protein sequence ID" value="CAH1400166.1"/>
    <property type="molecule type" value="Genomic_DNA"/>
</dbReference>
<gene>
    <name evidence="1" type="ORF">NEZAVI_LOCUS9466</name>
</gene>